<dbReference type="AlphaFoldDB" id="A0A5R8Q6Y4"/>
<keyword evidence="1" id="KW-0812">Transmembrane</keyword>
<feature type="transmembrane region" description="Helical" evidence="1">
    <location>
        <begin position="22"/>
        <end position="46"/>
    </location>
</feature>
<proteinExistence type="predicted"/>
<keyword evidence="1" id="KW-1133">Transmembrane helix</keyword>
<dbReference type="EMBL" id="VBWP01000015">
    <property type="protein sequence ID" value="TLG71182.1"/>
    <property type="molecule type" value="Genomic_DNA"/>
</dbReference>
<evidence type="ECO:0000313" key="3">
    <source>
        <dbReference type="Proteomes" id="UP000306912"/>
    </source>
</evidence>
<keyword evidence="1" id="KW-0472">Membrane</keyword>
<sequence length="65" mass="7194">MKNLLDLFSGTGGDSFFMTEAIFIALITYGSAIVIAIVGEIGKIIMQKIKSTDHRKNHRGRPSKR</sequence>
<organism evidence="2 3">
    <name type="scientific">Culicoidibacter larvae</name>
    <dbReference type="NCBI Taxonomy" id="2579976"/>
    <lineage>
        <taxon>Bacteria</taxon>
        <taxon>Bacillati</taxon>
        <taxon>Bacillota</taxon>
        <taxon>Culicoidibacteria</taxon>
        <taxon>Culicoidibacterales</taxon>
        <taxon>Culicoidibacteraceae</taxon>
        <taxon>Culicoidibacter</taxon>
    </lineage>
</organism>
<comment type="caution">
    <text evidence="2">The sequence shown here is derived from an EMBL/GenBank/DDBJ whole genome shotgun (WGS) entry which is preliminary data.</text>
</comment>
<gene>
    <name evidence="2" type="ORF">FEZ08_11550</name>
</gene>
<name>A0A5R8Q6Y4_9FIRM</name>
<dbReference type="Proteomes" id="UP000306912">
    <property type="component" value="Unassembled WGS sequence"/>
</dbReference>
<dbReference type="InParanoid" id="A0A5R8Q6Y4"/>
<accession>A0A5R8Q6Y4</accession>
<evidence type="ECO:0000256" key="1">
    <source>
        <dbReference type="SAM" id="Phobius"/>
    </source>
</evidence>
<keyword evidence="3" id="KW-1185">Reference proteome</keyword>
<evidence type="ECO:0000313" key="2">
    <source>
        <dbReference type="EMBL" id="TLG71182.1"/>
    </source>
</evidence>
<protein>
    <submittedName>
        <fullName evidence="2">Uncharacterized protein</fullName>
    </submittedName>
</protein>
<reference evidence="2 3" key="1">
    <citation type="submission" date="2019-05" db="EMBL/GenBank/DDBJ databases">
        <title>Culicoidintestinum kansasii gen. nov., sp. nov. from the gastrointestinal tract of the biting midge, Culicoides sonorensis.</title>
        <authorList>
            <person name="Neupane S."/>
            <person name="Ghosh A."/>
            <person name="Gunther S."/>
            <person name="Martin K."/>
            <person name="Zurek L."/>
        </authorList>
    </citation>
    <scope>NUCLEOTIDE SEQUENCE [LARGE SCALE GENOMIC DNA]</scope>
    <source>
        <strain evidence="2 3">CS-1</strain>
    </source>
</reference>